<evidence type="ECO:0000256" key="2">
    <source>
        <dbReference type="ARBA" id="ARBA00023125"/>
    </source>
</evidence>
<dbReference type="InterPro" id="IPR000485">
    <property type="entry name" value="AsnC-type_HTH_dom"/>
</dbReference>
<proteinExistence type="inferred from homology"/>
<dbReference type="Pfam" id="PF22451">
    <property type="entry name" value="NirdL-like_HTH"/>
    <property type="match status" value="1"/>
</dbReference>
<protein>
    <recommendedName>
        <fullName evidence="7">siroheme decarboxylase</fullName>
        <ecNumber evidence="7">4.1.1.111</ecNumber>
    </recommendedName>
</protein>
<dbReference type="Gene3D" id="1.10.10.10">
    <property type="entry name" value="Winged helix-like DNA-binding domain superfamily/Winged helix DNA-binding domain"/>
    <property type="match status" value="1"/>
</dbReference>
<keyword evidence="4" id="KW-0456">Lyase</keyword>
<evidence type="ECO:0000256" key="5">
    <source>
        <dbReference type="ARBA" id="ARBA00023444"/>
    </source>
</evidence>
<evidence type="ECO:0000256" key="1">
    <source>
        <dbReference type="ARBA" id="ARBA00023015"/>
    </source>
</evidence>
<dbReference type="EC" id="4.1.1.111" evidence="7"/>
<reference evidence="11" key="1">
    <citation type="journal article" date="2019" name="Microbiology">
        <title>Complete Genome Sequence of an Uncultured Bacterium of the Candidate Phylum Bipolaricaulota.</title>
        <authorList>
            <person name="Kadnikov V.V."/>
            <person name="Mardanov A.V."/>
            <person name="Beletsky A.V."/>
            <person name="Frank Y.A."/>
            <person name="Karnachuk O.V."/>
            <person name="Ravin N.V."/>
        </authorList>
    </citation>
    <scope>NUCLEOTIDE SEQUENCE [LARGE SCALE GENOMIC DNA]</scope>
</reference>
<evidence type="ECO:0000256" key="8">
    <source>
        <dbReference type="ARBA" id="ARBA00048470"/>
    </source>
</evidence>
<organism evidence="10 11">
    <name type="scientific">Candidatus Syntrophocurvum alkaliphilum</name>
    <dbReference type="NCBI Taxonomy" id="2293317"/>
    <lineage>
        <taxon>Bacteria</taxon>
        <taxon>Bacillati</taxon>
        <taxon>Bacillota</taxon>
        <taxon>Clostridia</taxon>
        <taxon>Eubacteriales</taxon>
        <taxon>Syntrophomonadaceae</taxon>
        <taxon>Candidatus Syntrophocurvum</taxon>
    </lineage>
</organism>
<dbReference type="RefSeq" id="WP_156202988.1">
    <property type="nucleotide sequence ID" value="NZ_CP046457.1"/>
</dbReference>
<dbReference type="PANTHER" id="PTHR43413:SF1">
    <property type="entry name" value="SIROHEME DECARBOXYLASE NIRL SUBUNIT"/>
    <property type="match status" value="1"/>
</dbReference>
<feature type="domain" description="HTH asnC-type" evidence="9">
    <location>
        <begin position="1"/>
        <end position="66"/>
    </location>
</feature>
<name>A0A6I6D7D6_9FIRM</name>
<keyword evidence="3" id="KW-0804">Transcription</keyword>
<dbReference type="PROSITE" id="PS50956">
    <property type="entry name" value="HTH_ASNC_2"/>
    <property type="match status" value="1"/>
</dbReference>
<evidence type="ECO:0000313" key="10">
    <source>
        <dbReference type="EMBL" id="QGT99056.1"/>
    </source>
</evidence>
<dbReference type="InterPro" id="IPR036388">
    <property type="entry name" value="WH-like_DNA-bd_sf"/>
</dbReference>
<evidence type="ECO:0000256" key="3">
    <source>
        <dbReference type="ARBA" id="ARBA00023163"/>
    </source>
</evidence>
<dbReference type="AlphaFoldDB" id="A0A6I6D7D6"/>
<sequence>MKDKIDIKILNLLQNEFEISLNPYKDMADKLKISEEELLQRVNNLKEKGIIRRIGAVFDSKSLGYYSTLCAVKVPDAKIDEAASLINSERGVTHNYIRDHEYNIWFTLTAPSIEKAMHILTIIEEKLGLKIVNMPSKKVYKIRVSFDLEEEDELL</sequence>
<dbReference type="InterPro" id="IPR019888">
    <property type="entry name" value="Tscrpt_reg_AsnC-like"/>
</dbReference>
<comment type="catalytic activity">
    <reaction evidence="8">
        <text>siroheme + 2 H(+) = 12,18-didecarboxysiroheme + 2 CO2</text>
        <dbReference type="Rhea" id="RHEA:19093"/>
        <dbReference type="ChEBI" id="CHEBI:15378"/>
        <dbReference type="ChEBI" id="CHEBI:16526"/>
        <dbReference type="ChEBI" id="CHEBI:60052"/>
        <dbReference type="ChEBI" id="CHEBI:140497"/>
        <dbReference type="EC" id="4.1.1.111"/>
    </reaction>
</comment>
<evidence type="ECO:0000256" key="7">
    <source>
        <dbReference type="ARBA" id="ARBA00023471"/>
    </source>
</evidence>
<keyword evidence="11" id="KW-1185">Reference proteome</keyword>
<dbReference type="InterPro" id="IPR050684">
    <property type="entry name" value="HTH-Siroheme_Decarb"/>
</dbReference>
<dbReference type="Proteomes" id="UP000426444">
    <property type="component" value="Chromosome"/>
</dbReference>
<gene>
    <name evidence="10" type="ORF">SYNTR_0463</name>
</gene>
<evidence type="ECO:0000259" key="9">
    <source>
        <dbReference type="PROSITE" id="PS50956"/>
    </source>
</evidence>
<keyword evidence="1" id="KW-0805">Transcription regulation</keyword>
<dbReference type="InterPro" id="IPR040523">
    <property type="entry name" value="AsnC_trans_reg2"/>
</dbReference>
<dbReference type="OrthoDB" id="9806536at2"/>
<dbReference type="PANTHER" id="PTHR43413">
    <property type="entry name" value="TRANSCRIPTIONAL REGULATOR, ASNC FAMILY"/>
    <property type="match status" value="1"/>
</dbReference>
<evidence type="ECO:0000256" key="6">
    <source>
        <dbReference type="ARBA" id="ARBA00023457"/>
    </source>
</evidence>
<dbReference type="GO" id="GO:0016829">
    <property type="term" value="F:lyase activity"/>
    <property type="evidence" value="ECO:0007669"/>
    <property type="project" value="UniProtKB-KW"/>
</dbReference>
<evidence type="ECO:0000313" key="11">
    <source>
        <dbReference type="Proteomes" id="UP000426444"/>
    </source>
</evidence>
<dbReference type="Pfam" id="PF17805">
    <property type="entry name" value="AsnC_trans_reg2"/>
    <property type="match status" value="1"/>
</dbReference>
<dbReference type="SMART" id="SM00344">
    <property type="entry name" value="HTH_ASNC"/>
    <property type="match status" value="1"/>
</dbReference>
<dbReference type="Gene3D" id="3.30.70.3460">
    <property type="match status" value="1"/>
</dbReference>
<evidence type="ECO:0000256" key="4">
    <source>
        <dbReference type="ARBA" id="ARBA00023239"/>
    </source>
</evidence>
<dbReference type="EMBL" id="CP046457">
    <property type="protein sequence ID" value="QGT99056.1"/>
    <property type="molecule type" value="Genomic_DNA"/>
</dbReference>
<keyword evidence="2" id="KW-0238">DNA-binding</keyword>
<accession>A0A6I6D7D6</accession>
<comment type="pathway">
    <text evidence="5">Porphyrin-containing compound metabolism.</text>
</comment>
<dbReference type="InterPro" id="IPR036390">
    <property type="entry name" value="WH_DNA-bd_sf"/>
</dbReference>
<dbReference type="SUPFAM" id="SSF46785">
    <property type="entry name" value="Winged helix' DNA-binding domain"/>
    <property type="match status" value="1"/>
</dbReference>
<dbReference type="KEGG" id="salq:SYNTR_0463"/>
<comment type="similarity">
    <text evidence="6">Belongs to the Ahb/Nir family.</text>
</comment>
<dbReference type="InterPro" id="IPR053953">
    <property type="entry name" value="NirdL-like_HTH"/>
</dbReference>
<dbReference type="GO" id="GO:0043565">
    <property type="term" value="F:sequence-specific DNA binding"/>
    <property type="evidence" value="ECO:0007669"/>
    <property type="project" value="InterPro"/>
</dbReference>